<reference evidence="2 3" key="1">
    <citation type="journal article" date="2018" name="PLoS ONE">
        <title>The draft genome of Kipferlia bialata reveals reductive genome evolution in fornicate parasites.</title>
        <authorList>
            <person name="Tanifuji G."/>
            <person name="Takabayashi S."/>
            <person name="Kume K."/>
            <person name="Takagi M."/>
            <person name="Nakayama T."/>
            <person name="Kamikawa R."/>
            <person name="Inagaki Y."/>
            <person name="Hashimoto T."/>
        </authorList>
    </citation>
    <scope>NUCLEOTIDE SEQUENCE [LARGE SCALE GENOMIC DNA]</scope>
    <source>
        <strain evidence="2">NY0173</strain>
    </source>
</reference>
<dbReference type="Proteomes" id="UP000265618">
    <property type="component" value="Unassembled WGS sequence"/>
</dbReference>
<accession>A0A9K3D532</accession>
<gene>
    <name evidence="2" type="ORF">KIPB_011402</name>
</gene>
<dbReference type="EMBL" id="BDIP01004621">
    <property type="protein sequence ID" value="GIQ89026.1"/>
    <property type="molecule type" value="Genomic_DNA"/>
</dbReference>
<feature type="compositionally biased region" description="Low complexity" evidence="1">
    <location>
        <begin position="267"/>
        <end position="281"/>
    </location>
</feature>
<organism evidence="2 3">
    <name type="scientific">Kipferlia bialata</name>
    <dbReference type="NCBI Taxonomy" id="797122"/>
    <lineage>
        <taxon>Eukaryota</taxon>
        <taxon>Metamonada</taxon>
        <taxon>Carpediemonas-like organisms</taxon>
        <taxon>Kipferlia</taxon>
    </lineage>
</organism>
<protein>
    <submittedName>
        <fullName evidence="2">Uncharacterized protein</fullName>
    </submittedName>
</protein>
<dbReference type="AlphaFoldDB" id="A0A9K3D532"/>
<evidence type="ECO:0000313" key="2">
    <source>
        <dbReference type="EMBL" id="GIQ89026.1"/>
    </source>
</evidence>
<proteinExistence type="predicted"/>
<sequence length="288" mass="30957">AKVAMEFLAASHQYRRDVADEHADPNHLACAFYAQYLHSYDGAPVIQASRGALSRARTGLTSLAATACGASVPSDHTTTSGGVQPQLLGNLPLYRASMVSQAADVFQDVEREVIAQLERQTLCEFYGSRYYVLVDLLCGIHQVTSRRFRFKEFMSAYMPCFTPTRGFQHPLDKVKSDSMTEDATQAVRKQNGLPIASILSTLDSLVHTDGPRLSPSERDAIVVAHYMVSSYAQLDLEPVRPRSPAAGDIGGTPFPLEADGQSGGSLGSLPGLGSNMGMGSPQKASEGD</sequence>
<name>A0A9K3D532_9EUKA</name>
<feature type="non-terminal residue" evidence="2">
    <location>
        <position position="288"/>
    </location>
</feature>
<comment type="caution">
    <text evidence="2">The sequence shown here is derived from an EMBL/GenBank/DDBJ whole genome shotgun (WGS) entry which is preliminary data.</text>
</comment>
<feature type="region of interest" description="Disordered" evidence="1">
    <location>
        <begin position="242"/>
        <end position="288"/>
    </location>
</feature>
<evidence type="ECO:0000256" key="1">
    <source>
        <dbReference type="SAM" id="MobiDB-lite"/>
    </source>
</evidence>
<evidence type="ECO:0000313" key="3">
    <source>
        <dbReference type="Proteomes" id="UP000265618"/>
    </source>
</evidence>
<feature type="non-terminal residue" evidence="2">
    <location>
        <position position="1"/>
    </location>
</feature>
<keyword evidence="3" id="KW-1185">Reference proteome</keyword>